<keyword evidence="1 6" id="KW-0690">Ribosome biogenesis</keyword>
<organism evidence="8 9">
    <name type="scientific">Cyanobium gracile UHCC 0281</name>
    <dbReference type="NCBI Taxonomy" id="3110309"/>
    <lineage>
        <taxon>Bacteria</taxon>
        <taxon>Bacillati</taxon>
        <taxon>Cyanobacteriota</taxon>
        <taxon>Cyanophyceae</taxon>
        <taxon>Synechococcales</taxon>
        <taxon>Prochlorococcaceae</taxon>
        <taxon>Cyanobium</taxon>
    </lineage>
</organism>
<dbReference type="PANTHER" id="PTHR34276:SF1">
    <property type="entry name" value="MINI-RIBONUCLEASE 3"/>
    <property type="match status" value="1"/>
</dbReference>
<dbReference type="EMBL" id="JAYGHY010000020">
    <property type="protein sequence ID" value="MEA5442484.1"/>
    <property type="molecule type" value="Genomic_DNA"/>
</dbReference>
<evidence type="ECO:0000256" key="3">
    <source>
        <dbReference type="ARBA" id="ARBA00022722"/>
    </source>
</evidence>
<evidence type="ECO:0000256" key="2">
    <source>
        <dbReference type="ARBA" id="ARBA00022552"/>
    </source>
</evidence>
<dbReference type="HAMAP" id="MF_01468">
    <property type="entry name" value="RNase_Mini_III"/>
    <property type="match status" value="1"/>
</dbReference>
<dbReference type="Gene3D" id="1.10.1520.10">
    <property type="entry name" value="Ribonuclease III domain"/>
    <property type="match status" value="1"/>
</dbReference>
<dbReference type="Pfam" id="PF00636">
    <property type="entry name" value="Ribonuclease_3"/>
    <property type="match status" value="1"/>
</dbReference>
<keyword evidence="6" id="KW-0460">Magnesium</keyword>
<comment type="cofactor">
    <cofactor evidence="6">
        <name>Mg(2+)</name>
        <dbReference type="ChEBI" id="CHEBI:18420"/>
    </cofactor>
</comment>
<gene>
    <name evidence="6" type="primary">mrnC</name>
    <name evidence="8" type="ORF">VB739_07965</name>
</gene>
<sequence length="135" mass="14891">MASVPAQVPATPLPTAQLAWLGDAVWELHQRLRHCRLPARAADLHLAVVAEVQAEAQAEALRRLDPLLSEAERRLVLRGRNQAGRGPRRGAPRAYGQATGFETMLGWLFLQDPRRLAELLDHLEKTEPCPPSASP</sequence>
<dbReference type="InterPro" id="IPR036389">
    <property type="entry name" value="RNase_III_sf"/>
</dbReference>
<keyword evidence="6" id="KW-0694">RNA-binding</keyword>
<comment type="subunit">
    <text evidence="6">Homodimer.</text>
</comment>
<dbReference type="PIRSF" id="PIRSF005520">
    <property type="entry name" value="UCP005520"/>
    <property type="match status" value="1"/>
</dbReference>
<keyword evidence="6" id="KW-0699">rRNA-binding</keyword>
<dbReference type="EC" id="3.1.26.-" evidence="6"/>
<comment type="function">
    <text evidence="6">Involved in correct processing of both the 5' and 3' ends of 23S rRNA precursor. Processes 30S rRNA precursor transcript even in absence of ribonuclease 3 (Rnc); Rnc processes 30S rRNA into smaller rRNA precursors.</text>
</comment>
<keyword evidence="9" id="KW-1185">Reference proteome</keyword>
<keyword evidence="3 6" id="KW-0540">Nuclease</keyword>
<evidence type="ECO:0000259" key="7">
    <source>
        <dbReference type="Pfam" id="PF00636"/>
    </source>
</evidence>
<dbReference type="Proteomes" id="UP001302329">
    <property type="component" value="Unassembled WGS sequence"/>
</dbReference>
<comment type="subcellular location">
    <subcellularLocation>
        <location evidence="6">Cytoplasm</location>
    </subcellularLocation>
</comment>
<dbReference type="InterPro" id="IPR000999">
    <property type="entry name" value="RNase_III_dom"/>
</dbReference>
<comment type="caution">
    <text evidence="8">The sequence shown here is derived from an EMBL/GenBank/DDBJ whole genome shotgun (WGS) entry which is preliminary data.</text>
</comment>
<name>A0ABU5SVF1_9CYAN</name>
<dbReference type="RefSeq" id="WP_323356601.1">
    <property type="nucleotide sequence ID" value="NZ_JAYGHY010000020.1"/>
</dbReference>
<evidence type="ECO:0000313" key="8">
    <source>
        <dbReference type="EMBL" id="MEA5442484.1"/>
    </source>
</evidence>
<reference evidence="8 9" key="1">
    <citation type="submission" date="2023-12" db="EMBL/GenBank/DDBJ databases">
        <title>Baltic Sea Cyanobacteria.</title>
        <authorList>
            <person name="Delbaje E."/>
            <person name="Fewer D.P."/>
            <person name="Shishido T.K."/>
        </authorList>
    </citation>
    <scope>NUCLEOTIDE SEQUENCE [LARGE SCALE GENOMIC DNA]</scope>
    <source>
        <strain evidence="8 9">UHCC 0281</strain>
    </source>
</reference>
<feature type="active site" evidence="6">
    <location>
        <position position="23"/>
    </location>
</feature>
<dbReference type="PANTHER" id="PTHR34276">
    <property type="entry name" value="MINI-RIBONUCLEASE 3"/>
    <property type="match status" value="1"/>
</dbReference>
<accession>A0ABU5SVF1</accession>
<feature type="domain" description="RNase III" evidence="7">
    <location>
        <begin position="17"/>
        <end position="112"/>
    </location>
</feature>
<protein>
    <recommendedName>
        <fullName evidence="6">Mini-ribonuclease 3</fullName>
        <shortName evidence="6">Mini-3</shortName>
        <shortName evidence="6">Mini-RNase 3</shortName>
        <ecNumber evidence="6">3.1.26.-</ecNumber>
    </recommendedName>
    <alternativeName>
        <fullName evidence="6">Mini-RNase III</fullName>
        <shortName evidence="6">Mini-III</shortName>
    </alternativeName>
</protein>
<proteinExistence type="inferred from homology"/>
<keyword evidence="4 6" id="KW-0255">Endonuclease</keyword>
<evidence type="ECO:0000256" key="6">
    <source>
        <dbReference type="HAMAP-Rule" id="MF_01468"/>
    </source>
</evidence>
<evidence type="ECO:0000256" key="5">
    <source>
        <dbReference type="ARBA" id="ARBA00022801"/>
    </source>
</evidence>
<evidence type="ECO:0000256" key="1">
    <source>
        <dbReference type="ARBA" id="ARBA00022517"/>
    </source>
</evidence>
<comment type="similarity">
    <text evidence="6">Belongs to the MrnC RNase family.</text>
</comment>
<dbReference type="InterPro" id="IPR008226">
    <property type="entry name" value="Mini3_fam"/>
</dbReference>
<dbReference type="SUPFAM" id="SSF69065">
    <property type="entry name" value="RNase III domain-like"/>
    <property type="match status" value="1"/>
</dbReference>
<evidence type="ECO:0000256" key="4">
    <source>
        <dbReference type="ARBA" id="ARBA00022759"/>
    </source>
</evidence>
<keyword evidence="2 6" id="KW-0698">rRNA processing</keyword>
<evidence type="ECO:0000313" key="9">
    <source>
        <dbReference type="Proteomes" id="UP001302329"/>
    </source>
</evidence>
<keyword evidence="6" id="KW-0963">Cytoplasm</keyword>
<keyword evidence="5 6" id="KW-0378">Hydrolase</keyword>